<keyword evidence="1" id="KW-0808">Transferase</keyword>
<comment type="caution">
    <text evidence="3">The sequence shown here is derived from an EMBL/GenBank/DDBJ whole genome shotgun (WGS) entry which is preliminary data.</text>
</comment>
<proteinExistence type="predicted"/>
<accession>A0A512L5N0</accession>
<dbReference type="Proteomes" id="UP000321337">
    <property type="component" value="Unassembled WGS sequence"/>
</dbReference>
<evidence type="ECO:0000313" key="4">
    <source>
        <dbReference type="Proteomes" id="UP000321337"/>
    </source>
</evidence>
<dbReference type="Pfam" id="PF20085">
    <property type="entry name" value="TGL"/>
    <property type="match status" value="1"/>
</dbReference>
<organism evidence="3 4">
    <name type="scientific">Sulfuriferula plumbiphila</name>
    <dbReference type="NCBI Taxonomy" id="171865"/>
    <lineage>
        <taxon>Bacteria</taxon>
        <taxon>Pseudomonadati</taxon>
        <taxon>Pseudomonadota</taxon>
        <taxon>Betaproteobacteria</taxon>
        <taxon>Nitrosomonadales</taxon>
        <taxon>Sulfuricellaceae</taxon>
        <taxon>Sulfuriferula</taxon>
    </lineage>
</organism>
<evidence type="ECO:0000313" key="3">
    <source>
        <dbReference type="EMBL" id="GEP29780.1"/>
    </source>
</evidence>
<evidence type="ECO:0000256" key="2">
    <source>
        <dbReference type="ARBA" id="ARBA00022969"/>
    </source>
</evidence>
<gene>
    <name evidence="3" type="ORF">TPL01_09180</name>
</gene>
<keyword evidence="3" id="KW-0449">Lipoprotein</keyword>
<protein>
    <submittedName>
        <fullName evidence="3">Lipoprotein</fullName>
    </submittedName>
</protein>
<dbReference type="EMBL" id="BKAD01000008">
    <property type="protein sequence ID" value="GEP29780.1"/>
    <property type="molecule type" value="Genomic_DNA"/>
</dbReference>
<keyword evidence="2" id="KW-0749">Sporulation</keyword>
<evidence type="ECO:0000256" key="1">
    <source>
        <dbReference type="ARBA" id="ARBA00022679"/>
    </source>
</evidence>
<reference evidence="3 4" key="1">
    <citation type="submission" date="2019-07" db="EMBL/GenBank/DDBJ databases">
        <title>Whole genome shotgun sequence of Thiobacillus plumbophilus NBRC 107929.</title>
        <authorList>
            <person name="Hosoyama A."/>
            <person name="Uohara A."/>
            <person name="Ohji S."/>
            <person name="Ichikawa N."/>
        </authorList>
    </citation>
    <scope>NUCLEOTIDE SEQUENCE [LARGE SCALE GENOMIC DNA]</scope>
    <source>
        <strain evidence="3 4">NBRC 107929</strain>
    </source>
</reference>
<dbReference type="GO" id="GO:0003810">
    <property type="term" value="F:protein-glutamine gamma-glutamyltransferase activity"/>
    <property type="evidence" value="ECO:0007669"/>
    <property type="project" value="InterPro"/>
</dbReference>
<name>A0A512L5N0_9PROT</name>
<dbReference type="GO" id="GO:0030435">
    <property type="term" value="P:sporulation resulting in formation of a cellular spore"/>
    <property type="evidence" value="ECO:0007669"/>
    <property type="project" value="UniProtKB-KW"/>
</dbReference>
<sequence>MNGTANGRAPALGGIQLHGATAQVLEAARRNFLVQLEALGLAPYVKSAVEPDAGRPCIRFQLREEFANEWAPDSDTTQLCQVRNLDTQGNSSDLEREILLAMLLGPVAFRFPSHDELASAVRIRKNIVEAARKTMLAFDTNQAERPADCWTYSEDRGFTLLPGTPLIAALQKATQPDESGKLYSFSCYRATEYVILLSIAQEAMTCNPELLRCLQHQGETRAIMSGEFHEVFLREYGSMSDPLPLKYFVPGDRTWFRNPDDHSSDVTGYEGSWVLYLGDGLFTNFWKRAEPYTLTAKCLELFHWRNATYRDQAGELQIDETIVEALVRTSMHDPAEVERILKTMLRLREPKGVYVDGGCIDTSREYPRWVCPGTSDLVLPGH</sequence>
<dbReference type="InterPro" id="IPR020916">
    <property type="entry name" value="Gln_gamma-glutamylTfrase_bac"/>
</dbReference>
<dbReference type="AlphaFoldDB" id="A0A512L5N0"/>
<dbReference type="RefSeq" id="WP_161984169.1">
    <property type="nucleotide sequence ID" value="NZ_AP021884.1"/>
</dbReference>
<keyword evidence="4" id="KW-1185">Reference proteome</keyword>